<dbReference type="Proteomes" id="UP000036893">
    <property type="component" value="Unassembled WGS sequence"/>
</dbReference>
<dbReference type="GO" id="GO:0030246">
    <property type="term" value="F:carbohydrate binding"/>
    <property type="evidence" value="ECO:0007669"/>
    <property type="project" value="InterPro"/>
</dbReference>
<dbReference type="RefSeq" id="XP_043150961.1">
    <property type="nucleotide sequence ID" value="XM_043295026.1"/>
</dbReference>
<evidence type="ECO:0000313" key="4">
    <source>
        <dbReference type="Proteomes" id="UP000465221"/>
    </source>
</evidence>
<dbReference type="InterPro" id="IPR013320">
    <property type="entry name" value="ConA-like_dom_sf"/>
</dbReference>
<reference evidence="2 4" key="2">
    <citation type="submission" date="2020-01" db="EMBL/GenBank/DDBJ databases">
        <title>Draft genome sequence of Aspergillus udagawae IFM 46972.</title>
        <authorList>
            <person name="Takahashi H."/>
            <person name="Yaguchi T."/>
        </authorList>
    </citation>
    <scope>NUCLEOTIDE SEQUENCE [LARGE SCALE GENOMIC DNA]</scope>
    <source>
        <strain evidence="2 4">IFM 46972</strain>
    </source>
</reference>
<name>A0A8H3NZD4_9EURO</name>
<dbReference type="AlphaFoldDB" id="A0A8H3NZD4"/>
<reference evidence="3" key="3">
    <citation type="submission" date="2021-01" db="EMBL/GenBank/DDBJ databases">
        <title>Pan-genome distribution and transcriptional activeness of fungal secondary metabolism genes in Aspergillus section Fumigati.</title>
        <authorList>
            <person name="Takahashi H."/>
            <person name="Umemura M."/>
            <person name="Ninomiya A."/>
            <person name="Kusuya Y."/>
            <person name="Urayama S."/>
            <person name="Shimizu M."/>
            <person name="Watanabe A."/>
            <person name="Kamei K."/>
            <person name="Yaguchi T."/>
            <person name="Hagiwara D."/>
        </authorList>
    </citation>
    <scope>NUCLEOTIDE SEQUENCE</scope>
    <source>
        <strain evidence="3">IFM 46973</strain>
    </source>
</reference>
<sequence length="222" mass="25387">MAEPLPTSTDKLLTVPPYPDGLQQVKLERLSDEKFTELKSKFAGEDAHHTAAQLSHVANAGNLAAMRQWHSTQETVYVRQGSFEFPRAMDYNNTLVHLYLNSYDPSYRGNKNDNTSFNFWDAHGRICLHISFRRHQRKVIFNEMLNGHWCSEVVIDFPDCIKDRKRVDLQVWTGGSKSTILFNTEGWEVDHGGPATALTYRANDSGDAMFESSLVAQFSWRE</sequence>
<dbReference type="GeneID" id="66997660"/>
<dbReference type="PROSITE" id="PS51304">
    <property type="entry name" value="GALECTIN"/>
    <property type="match status" value="1"/>
</dbReference>
<dbReference type="Proteomes" id="UP000465221">
    <property type="component" value="Unassembled WGS sequence"/>
</dbReference>
<protein>
    <recommendedName>
        <fullName evidence="1">Galectin domain-containing protein</fullName>
    </recommendedName>
</protein>
<proteinExistence type="predicted"/>
<evidence type="ECO:0000259" key="1">
    <source>
        <dbReference type="PROSITE" id="PS51304"/>
    </source>
</evidence>
<dbReference type="EMBL" id="BBXM02000008">
    <property type="protein sequence ID" value="GIC93695.1"/>
    <property type="molecule type" value="Genomic_DNA"/>
</dbReference>
<comment type="caution">
    <text evidence="2">The sequence shown here is derived from an EMBL/GenBank/DDBJ whole genome shotgun (WGS) entry which is preliminary data.</text>
</comment>
<dbReference type="EMBL" id="BLKC01000042">
    <property type="protein sequence ID" value="GFF40660.1"/>
    <property type="molecule type" value="Genomic_DNA"/>
</dbReference>
<accession>A0A8H3NZD4</accession>
<evidence type="ECO:0000313" key="3">
    <source>
        <dbReference type="EMBL" id="GIC93695.1"/>
    </source>
</evidence>
<dbReference type="Gene3D" id="2.60.120.200">
    <property type="match status" value="1"/>
</dbReference>
<dbReference type="SUPFAM" id="SSF49899">
    <property type="entry name" value="Concanavalin A-like lectins/glucanases"/>
    <property type="match status" value="1"/>
</dbReference>
<dbReference type="InterPro" id="IPR001079">
    <property type="entry name" value="Galectin_CRD"/>
</dbReference>
<reference evidence="3" key="1">
    <citation type="journal article" date="2015" name="Genome Announc.">
        <title>Draft Genome Sequence of the Pathogenic Filamentous Fungus Aspergillus udagawae Strain IFM 46973T.</title>
        <authorList>
            <person name="Kusuya Y."/>
            <person name="Takahashi-Nakaguchi A."/>
            <person name="Takahashi H."/>
            <person name="Yaguchi T."/>
        </authorList>
    </citation>
    <scope>NUCLEOTIDE SEQUENCE</scope>
    <source>
        <strain evidence="3">IFM 46973</strain>
    </source>
</reference>
<gene>
    <name evidence="3" type="ORF">Aud_010183</name>
    <name evidence="2" type="ORF">IFM46972_06283</name>
</gene>
<feature type="domain" description="Galectin" evidence="1">
    <location>
        <begin position="75"/>
        <end position="221"/>
    </location>
</feature>
<evidence type="ECO:0000313" key="2">
    <source>
        <dbReference type="EMBL" id="GFF40660.1"/>
    </source>
</evidence>
<organism evidence="2 4">
    <name type="scientific">Aspergillus udagawae</name>
    <dbReference type="NCBI Taxonomy" id="91492"/>
    <lineage>
        <taxon>Eukaryota</taxon>
        <taxon>Fungi</taxon>
        <taxon>Dikarya</taxon>
        <taxon>Ascomycota</taxon>
        <taxon>Pezizomycotina</taxon>
        <taxon>Eurotiomycetes</taxon>
        <taxon>Eurotiomycetidae</taxon>
        <taxon>Eurotiales</taxon>
        <taxon>Aspergillaceae</taxon>
        <taxon>Aspergillus</taxon>
        <taxon>Aspergillus subgen. Fumigati</taxon>
    </lineage>
</organism>